<sequence length="293" mass="31477">MSAMVSWKNVSKDYRGKRGLDDFSLELGAGVHCLLGPNGAGKSTALNILTGVRAPSGGGAFVFDQKVVRGGPQTRMVSCVPQAVMFPPTLKVREVLHFISIHYPDPLDFSAVHDLISLEGLMDQQCGGLSGGQLRRLGIGAAIICNAPVIILDEPLAGLDIEGRAQVRNIILQQKSEGRCVIMASHDYAEVEATADTITLMKDGKNILTDDIDSVQQRLGVYHLTFTSLQPVPEHVLSLGAIESVGANRFQLVTDQPDMASRVLLDALPDPRLNVKQSSLEDAVSSILQEELA</sequence>
<dbReference type="PROSITE" id="PS00211">
    <property type="entry name" value="ABC_TRANSPORTER_1"/>
    <property type="match status" value="1"/>
</dbReference>
<dbReference type="GO" id="GO:0005524">
    <property type="term" value="F:ATP binding"/>
    <property type="evidence" value="ECO:0007669"/>
    <property type="project" value="UniProtKB-KW"/>
</dbReference>
<dbReference type="GO" id="GO:0016887">
    <property type="term" value="F:ATP hydrolysis activity"/>
    <property type="evidence" value="ECO:0007669"/>
    <property type="project" value="InterPro"/>
</dbReference>
<evidence type="ECO:0000313" key="8">
    <source>
        <dbReference type="Proteomes" id="UP000182652"/>
    </source>
</evidence>
<keyword evidence="4 7" id="KW-0067">ATP-binding</keyword>
<proteinExistence type="predicted"/>
<dbReference type="CDD" id="cd03230">
    <property type="entry name" value="ABC_DR_subfamily_A"/>
    <property type="match status" value="1"/>
</dbReference>
<dbReference type="InterPro" id="IPR050763">
    <property type="entry name" value="ABC_transporter_ATP-binding"/>
</dbReference>
<protein>
    <submittedName>
        <fullName evidence="7">ABC-2 type transport system ATP-binding protein</fullName>
    </submittedName>
</protein>
<accession>A0A1H4I751</accession>
<keyword evidence="5" id="KW-0046">Antibiotic resistance</keyword>
<dbReference type="PANTHER" id="PTHR42711">
    <property type="entry name" value="ABC TRANSPORTER ATP-BINDING PROTEIN"/>
    <property type="match status" value="1"/>
</dbReference>
<dbReference type="GO" id="GO:0005886">
    <property type="term" value="C:plasma membrane"/>
    <property type="evidence" value="ECO:0007669"/>
    <property type="project" value="UniProtKB-SubCell"/>
</dbReference>
<dbReference type="STRING" id="156980.SAMN04489745_0091"/>
<dbReference type="InterPro" id="IPR017871">
    <property type="entry name" value="ABC_transporter-like_CS"/>
</dbReference>
<feature type="domain" description="ABC transporter" evidence="6">
    <location>
        <begin position="5"/>
        <end position="228"/>
    </location>
</feature>
<evidence type="ECO:0000256" key="5">
    <source>
        <dbReference type="ARBA" id="ARBA00023251"/>
    </source>
</evidence>
<organism evidence="7 8">
    <name type="scientific">Arthrobacter woluwensis</name>
    <dbReference type="NCBI Taxonomy" id="156980"/>
    <lineage>
        <taxon>Bacteria</taxon>
        <taxon>Bacillati</taxon>
        <taxon>Actinomycetota</taxon>
        <taxon>Actinomycetes</taxon>
        <taxon>Micrococcales</taxon>
        <taxon>Micrococcaceae</taxon>
        <taxon>Arthrobacter</taxon>
    </lineage>
</organism>
<evidence type="ECO:0000256" key="1">
    <source>
        <dbReference type="ARBA" id="ARBA00004202"/>
    </source>
</evidence>
<dbReference type="SUPFAM" id="SSF52540">
    <property type="entry name" value="P-loop containing nucleoside triphosphate hydrolases"/>
    <property type="match status" value="1"/>
</dbReference>
<dbReference type="InterPro" id="IPR003593">
    <property type="entry name" value="AAA+_ATPase"/>
</dbReference>
<gene>
    <name evidence="7" type="ORF">SAMN04489745_0091</name>
</gene>
<dbReference type="Pfam" id="PF00005">
    <property type="entry name" value="ABC_tran"/>
    <property type="match status" value="1"/>
</dbReference>
<reference evidence="7 8" key="1">
    <citation type="submission" date="2016-10" db="EMBL/GenBank/DDBJ databases">
        <authorList>
            <person name="de Groot N.N."/>
        </authorList>
    </citation>
    <scope>NUCLEOTIDE SEQUENCE [LARGE SCALE GENOMIC DNA]</scope>
    <source>
        <strain evidence="7 8">DSM 10495</strain>
    </source>
</reference>
<dbReference type="InterPro" id="IPR027417">
    <property type="entry name" value="P-loop_NTPase"/>
</dbReference>
<dbReference type="SMART" id="SM00382">
    <property type="entry name" value="AAA"/>
    <property type="match status" value="1"/>
</dbReference>
<dbReference type="Gene3D" id="3.40.50.300">
    <property type="entry name" value="P-loop containing nucleotide triphosphate hydrolases"/>
    <property type="match status" value="1"/>
</dbReference>
<dbReference type="PANTHER" id="PTHR42711:SF17">
    <property type="entry name" value="ABC TRANSPORTER ATP-BINDING PROTEIN"/>
    <property type="match status" value="1"/>
</dbReference>
<keyword evidence="8" id="KW-1185">Reference proteome</keyword>
<dbReference type="AlphaFoldDB" id="A0A1H4I751"/>
<dbReference type="PROSITE" id="PS50893">
    <property type="entry name" value="ABC_TRANSPORTER_2"/>
    <property type="match status" value="1"/>
</dbReference>
<evidence type="ECO:0000256" key="4">
    <source>
        <dbReference type="ARBA" id="ARBA00022840"/>
    </source>
</evidence>
<dbReference type="InterPro" id="IPR003439">
    <property type="entry name" value="ABC_transporter-like_ATP-bd"/>
</dbReference>
<dbReference type="EMBL" id="FNSN01000002">
    <property type="protein sequence ID" value="SEB29909.1"/>
    <property type="molecule type" value="Genomic_DNA"/>
</dbReference>
<dbReference type="Proteomes" id="UP000182652">
    <property type="component" value="Unassembled WGS sequence"/>
</dbReference>
<evidence type="ECO:0000259" key="6">
    <source>
        <dbReference type="PROSITE" id="PS50893"/>
    </source>
</evidence>
<evidence type="ECO:0000313" key="7">
    <source>
        <dbReference type="EMBL" id="SEB29909.1"/>
    </source>
</evidence>
<dbReference type="GO" id="GO:0046677">
    <property type="term" value="P:response to antibiotic"/>
    <property type="evidence" value="ECO:0007669"/>
    <property type="project" value="UniProtKB-KW"/>
</dbReference>
<dbReference type="RefSeq" id="WP_066217219.1">
    <property type="nucleotide sequence ID" value="NZ_FNSN01000002.1"/>
</dbReference>
<evidence type="ECO:0000256" key="2">
    <source>
        <dbReference type="ARBA" id="ARBA00022448"/>
    </source>
</evidence>
<comment type="subcellular location">
    <subcellularLocation>
        <location evidence="1">Cell membrane</location>
        <topology evidence="1">Peripheral membrane protein</topology>
    </subcellularLocation>
</comment>
<evidence type="ECO:0000256" key="3">
    <source>
        <dbReference type="ARBA" id="ARBA00022741"/>
    </source>
</evidence>
<keyword evidence="2" id="KW-0813">Transport</keyword>
<name>A0A1H4I751_9MICC</name>
<keyword evidence="3" id="KW-0547">Nucleotide-binding</keyword>